<feature type="compositionally biased region" description="Basic residues" evidence="20">
    <location>
        <begin position="700"/>
        <end position="717"/>
    </location>
</feature>
<keyword evidence="8 21" id="KW-0732">Signal</keyword>
<dbReference type="CDD" id="cd10422">
    <property type="entry name" value="RNase_Ire1"/>
    <property type="match status" value="1"/>
</dbReference>
<keyword evidence="15" id="KW-0472">Membrane</keyword>
<dbReference type="FunFam" id="1.10.510.10:FF:000572">
    <property type="entry name" value="Serine/threonine-protein kinase/endoribonuclease IRE1"/>
    <property type="match status" value="1"/>
</dbReference>
<feature type="compositionally biased region" description="Polar residues" evidence="20">
    <location>
        <begin position="655"/>
        <end position="675"/>
    </location>
</feature>
<feature type="region of interest" description="Disordered" evidence="20">
    <location>
        <begin position="36"/>
        <end position="69"/>
    </location>
</feature>
<evidence type="ECO:0000256" key="17">
    <source>
        <dbReference type="ARBA" id="ARBA00048659"/>
    </source>
</evidence>
<evidence type="ECO:0000313" key="25">
    <source>
        <dbReference type="Proteomes" id="UP001270362"/>
    </source>
</evidence>
<feature type="compositionally biased region" description="Basic and acidic residues" evidence="20">
    <location>
        <begin position="623"/>
        <end position="632"/>
    </location>
</feature>
<organism evidence="24 25">
    <name type="scientific">Podospora appendiculata</name>
    <dbReference type="NCBI Taxonomy" id="314037"/>
    <lineage>
        <taxon>Eukaryota</taxon>
        <taxon>Fungi</taxon>
        <taxon>Dikarya</taxon>
        <taxon>Ascomycota</taxon>
        <taxon>Pezizomycotina</taxon>
        <taxon>Sordariomycetes</taxon>
        <taxon>Sordariomycetidae</taxon>
        <taxon>Sordariales</taxon>
        <taxon>Podosporaceae</taxon>
        <taxon>Podospora</taxon>
    </lineage>
</organism>
<evidence type="ECO:0000256" key="3">
    <source>
        <dbReference type="ARBA" id="ARBA00012513"/>
    </source>
</evidence>
<comment type="cofactor">
    <cofactor evidence="1">
        <name>Mg(2+)</name>
        <dbReference type="ChEBI" id="CHEBI:18420"/>
    </cofactor>
</comment>
<name>A0AAE0XD59_9PEZI</name>
<dbReference type="Gene3D" id="1.20.1440.180">
    <property type="entry name" value="KEN domain"/>
    <property type="match status" value="1"/>
</dbReference>
<comment type="subcellular location">
    <subcellularLocation>
        <location evidence="2">Membrane</location>
        <topology evidence="2">Single-pass type I membrane protein</topology>
    </subcellularLocation>
</comment>
<feature type="domain" description="Protein kinase" evidence="22">
    <location>
        <begin position="782"/>
        <end position="1083"/>
    </location>
</feature>
<feature type="compositionally biased region" description="Basic and acidic residues" evidence="20">
    <location>
        <begin position="720"/>
        <end position="733"/>
    </location>
</feature>
<evidence type="ECO:0000256" key="19">
    <source>
        <dbReference type="PROSITE-ProRule" id="PRU10141"/>
    </source>
</evidence>
<dbReference type="PROSITE" id="PS50011">
    <property type="entry name" value="PROTEIN_KINASE_DOM"/>
    <property type="match status" value="1"/>
</dbReference>
<evidence type="ECO:0000259" key="22">
    <source>
        <dbReference type="PROSITE" id="PS50011"/>
    </source>
</evidence>
<keyword evidence="5" id="KW-0808">Transferase</keyword>
<dbReference type="InterPro" id="IPR018391">
    <property type="entry name" value="PQQ_b-propeller_rpt"/>
</dbReference>
<evidence type="ECO:0000256" key="1">
    <source>
        <dbReference type="ARBA" id="ARBA00001946"/>
    </source>
</evidence>
<feature type="compositionally biased region" description="Low complexity" evidence="20">
    <location>
        <begin position="977"/>
        <end position="994"/>
    </location>
</feature>
<feature type="domain" description="KEN" evidence="23">
    <location>
        <begin position="1086"/>
        <end position="1218"/>
    </location>
</feature>
<dbReference type="InterPro" id="IPR045133">
    <property type="entry name" value="IRE1/2-like"/>
</dbReference>
<keyword evidence="14" id="KW-1133">Transmembrane helix</keyword>
<gene>
    <name evidence="24" type="ORF">B0T22DRAFT_187720</name>
</gene>
<dbReference type="EMBL" id="JAULSO010000002">
    <property type="protein sequence ID" value="KAK3690089.1"/>
    <property type="molecule type" value="Genomic_DNA"/>
</dbReference>
<dbReference type="GO" id="GO:0005524">
    <property type="term" value="F:ATP binding"/>
    <property type="evidence" value="ECO:0007669"/>
    <property type="project" value="UniProtKB-UniRule"/>
</dbReference>
<keyword evidence="11" id="KW-0378">Hydrolase</keyword>
<dbReference type="Gene3D" id="1.10.510.10">
    <property type="entry name" value="Transferase(Phosphotransferase) domain 1"/>
    <property type="match status" value="1"/>
</dbReference>
<evidence type="ECO:0000256" key="21">
    <source>
        <dbReference type="SAM" id="SignalP"/>
    </source>
</evidence>
<evidence type="ECO:0000256" key="6">
    <source>
        <dbReference type="ARBA" id="ARBA00022692"/>
    </source>
</evidence>
<keyword evidence="9 19" id="KW-0547">Nucleotide-binding</keyword>
<dbReference type="PROSITE" id="PS00107">
    <property type="entry name" value="PROTEIN_KINASE_ATP"/>
    <property type="match status" value="1"/>
</dbReference>
<evidence type="ECO:0000256" key="15">
    <source>
        <dbReference type="ARBA" id="ARBA00023136"/>
    </source>
</evidence>
<feature type="binding site" evidence="19">
    <location>
        <position position="810"/>
    </location>
    <ligand>
        <name>ATP</name>
        <dbReference type="ChEBI" id="CHEBI:30616"/>
    </ligand>
</feature>
<evidence type="ECO:0000259" key="23">
    <source>
        <dbReference type="PROSITE" id="PS51392"/>
    </source>
</evidence>
<comment type="catalytic activity">
    <reaction evidence="17">
        <text>L-threonyl-[protein] + ATP = O-phospho-L-threonyl-[protein] + ADP + H(+)</text>
        <dbReference type="Rhea" id="RHEA:46608"/>
        <dbReference type="Rhea" id="RHEA-COMP:11060"/>
        <dbReference type="Rhea" id="RHEA-COMP:11605"/>
        <dbReference type="ChEBI" id="CHEBI:15378"/>
        <dbReference type="ChEBI" id="CHEBI:30013"/>
        <dbReference type="ChEBI" id="CHEBI:30616"/>
        <dbReference type="ChEBI" id="CHEBI:61977"/>
        <dbReference type="ChEBI" id="CHEBI:456216"/>
        <dbReference type="EC" id="2.7.11.1"/>
    </reaction>
    <physiologicalReaction direction="left-to-right" evidence="17">
        <dbReference type="Rhea" id="RHEA:46609"/>
    </physiologicalReaction>
</comment>
<evidence type="ECO:0000256" key="18">
    <source>
        <dbReference type="ARBA" id="ARBA00048977"/>
    </source>
</evidence>
<dbReference type="InterPro" id="IPR011009">
    <property type="entry name" value="Kinase-like_dom_sf"/>
</dbReference>
<dbReference type="SMART" id="SM00564">
    <property type="entry name" value="PQQ"/>
    <property type="match status" value="2"/>
</dbReference>
<dbReference type="AlphaFoldDB" id="A0AAE0XD59"/>
<keyword evidence="12 19" id="KW-0067">ATP-binding</keyword>
<dbReference type="Proteomes" id="UP001270362">
    <property type="component" value="Unassembled WGS sequence"/>
</dbReference>
<feature type="chain" id="PRO_5042249472" description="non-specific serine/threonine protein kinase" evidence="21">
    <location>
        <begin position="37"/>
        <end position="1225"/>
    </location>
</feature>
<dbReference type="PROSITE" id="PS51392">
    <property type="entry name" value="KEN"/>
    <property type="match status" value="1"/>
</dbReference>
<dbReference type="GO" id="GO:0046872">
    <property type="term" value="F:metal ion binding"/>
    <property type="evidence" value="ECO:0007669"/>
    <property type="project" value="UniProtKB-KW"/>
</dbReference>
<dbReference type="InterPro" id="IPR038357">
    <property type="entry name" value="KEN_sf"/>
</dbReference>
<dbReference type="InterPro" id="IPR008271">
    <property type="entry name" value="Ser/Thr_kinase_AS"/>
</dbReference>
<dbReference type="Pfam" id="PF00069">
    <property type="entry name" value="Pkinase"/>
    <property type="match status" value="2"/>
</dbReference>
<evidence type="ECO:0000256" key="13">
    <source>
        <dbReference type="ARBA" id="ARBA00022842"/>
    </source>
</evidence>
<evidence type="ECO:0000256" key="20">
    <source>
        <dbReference type="SAM" id="MobiDB-lite"/>
    </source>
</evidence>
<evidence type="ECO:0000313" key="24">
    <source>
        <dbReference type="EMBL" id="KAK3690089.1"/>
    </source>
</evidence>
<keyword evidence="13" id="KW-0460">Magnesium</keyword>
<dbReference type="FunFam" id="3.30.200.20:FF:000077">
    <property type="entry name" value="Putative Serine/threonine-protein kinase/endoribonuclease IRE1"/>
    <property type="match status" value="1"/>
</dbReference>
<dbReference type="SMART" id="SM00580">
    <property type="entry name" value="PUG"/>
    <property type="match status" value="1"/>
</dbReference>
<dbReference type="InterPro" id="IPR015943">
    <property type="entry name" value="WD40/YVTN_repeat-like_dom_sf"/>
</dbReference>
<dbReference type="GO" id="GO:1990604">
    <property type="term" value="C:IRE1-TRAF2-ASK1 complex"/>
    <property type="evidence" value="ECO:0007669"/>
    <property type="project" value="TreeGrafter"/>
</dbReference>
<evidence type="ECO:0000256" key="14">
    <source>
        <dbReference type="ARBA" id="ARBA00022989"/>
    </source>
</evidence>
<dbReference type="InterPro" id="IPR011047">
    <property type="entry name" value="Quinoprotein_ADH-like_sf"/>
</dbReference>
<comment type="catalytic activity">
    <reaction evidence="18">
        <text>L-seryl-[protein] + ATP = O-phospho-L-seryl-[protein] + ADP + H(+)</text>
        <dbReference type="Rhea" id="RHEA:17989"/>
        <dbReference type="Rhea" id="RHEA-COMP:9863"/>
        <dbReference type="Rhea" id="RHEA-COMP:11604"/>
        <dbReference type="ChEBI" id="CHEBI:15378"/>
        <dbReference type="ChEBI" id="CHEBI:29999"/>
        <dbReference type="ChEBI" id="CHEBI:30616"/>
        <dbReference type="ChEBI" id="CHEBI:83421"/>
        <dbReference type="ChEBI" id="CHEBI:456216"/>
        <dbReference type="EC" id="2.7.11.1"/>
    </reaction>
    <physiologicalReaction direction="left-to-right" evidence="18">
        <dbReference type="Rhea" id="RHEA:17990"/>
    </physiologicalReaction>
</comment>
<dbReference type="Pfam" id="PF06479">
    <property type="entry name" value="Ribonuc_2-5A"/>
    <property type="match status" value="1"/>
</dbReference>
<keyword evidence="25" id="KW-1185">Reference proteome</keyword>
<sequence length="1225" mass="135760">MTRRPNGHVAPQRRNRRIFAALTTLLLIPWLQVADAQQQDQPRSPPEDDHATPGLAPTPLAGHRHSVETPHVYGHRKTTVVGDVDSLTRNRNRLNPHSRSDSILAPDDASADALALDLSVRAPPSLGLSTYPGGVGFSPQIARSLEDWEVEDIVLLATVDGDLYASDRRTGEERWHYKAAHPMVETRHFRTHHSVLDEDYSEIDHYIWVVEPTRDGELYLWRPSGGLTKMPWTMKMVVEDLSPLKENGLYYNGDKKTTMVTLNADTGTVIKEFSASGTFVNQVNSDSCLKPNALADGDSGECINSGTITLGRTDYMVSIHRLDGNPIAFLKYSEWGPNTQDNDLIQQNRITKDSHYITSLSDGRVYGFDYARFGVERPVFTKSLSSPVARVFDVLRPWGTTSGSNPDLIALPQPPLPTSDDENLRLRSEKVFVNQTEAGSWYALSGSRYPFAVLAKPAGVPGPEWWGLQDSWDTVNEAALSKALVGIHRLPNRQGAGVNGRSGHLLIDPPRESGDVGHSDTTLPPPVLPPRLEPNLILETLKRLPELVAATVISLISNPAAIVLFFFILFFYKENIVRSCKSLDKKLWKAYEQRFTDSQAQDIPAPPSSEQDAKESATANETKGAELTDKSDPLLPTPPGPGPTSASATDPDPNETGNPSTPPNALTKDTPSPTVTFADPPELPDKSRSESPDGALDAAKHKKKAHRGRRGGKKHQKGGLGKDKREISQSRDDDPPESTVDEVVNKAKQLGEVPKLEPDIITVGNGVEDVSGPILKMGSLEVNMAQQLGTGSNGTVVFAGKWDGRDVAIKRMLVQFNEIASQETKLLRESDDHPNVIRYFAQQEAASFLYIALELCQASLADIVQKPSQFLELARAGERDMQGVLYQVVNGLSHLHRLRIVHRDLKPQNILVNMHKDGRPRLLVSDFGLCKKLEGGQSSFGATTAHAAGTIGWRAPELLVDDDGPGNTSMTLDPHSSLHSASGTSSAAAGENGSASNRRVTRAIDIFSLGLVFYYVLTKGSHPFDCGDRYMREVNIRKGKYDLEHLDALGDIAYEARDLIESMIHSNPKQRPTAVEVMAHPFFWSAKKRLSFLCDVSDYFEKEPRDPPSEALARLETEATEVIKGDFLKQLPKEFVDSLGKQRKYTGTRMLDLLRALRNKRYHYDDMPESLMKIVGPLPDGYLGFWTRRFPSLLIRCWNVVYDLRWDETDRFREYYEPALSVGLY</sequence>
<dbReference type="GO" id="GO:0036498">
    <property type="term" value="P:IRE1-mediated unfolded protein response"/>
    <property type="evidence" value="ECO:0007669"/>
    <property type="project" value="TreeGrafter"/>
</dbReference>
<protein>
    <recommendedName>
        <fullName evidence="3">non-specific serine/threonine protein kinase</fullName>
        <ecNumber evidence="3">2.7.11.1</ecNumber>
    </recommendedName>
</protein>
<dbReference type="GO" id="GO:0006397">
    <property type="term" value="P:mRNA processing"/>
    <property type="evidence" value="ECO:0007669"/>
    <property type="project" value="InterPro"/>
</dbReference>
<keyword evidence="7" id="KW-0479">Metal-binding</keyword>
<evidence type="ECO:0000256" key="11">
    <source>
        <dbReference type="ARBA" id="ARBA00022801"/>
    </source>
</evidence>
<feature type="region of interest" description="Disordered" evidence="20">
    <location>
        <begin position="597"/>
        <end position="742"/>
    </location>
</feature>
<reference evidence="24" key="1">
    <citation type="journal article" date="2023" name="Mol. Phylogenet. Evol.">
        <title>Genome-scale phylogeny and comparative genomics of the fungal order Sordariales.</title>
        <authorList>
            <person name="Hensen N."/>
            <person name="Bonometti L."/>
            <person name="Westerberg I."/>
            <person name="Brannstrom I.O."/>
            <person name="Guillou S."/>
            <person name="Cros-Aarteil S."/>
            <person name="Calhoun S."/>
            <person name="Haridas S."/>
            <person name="Kuo A."/>
            <person name="Mondo S."/>
            <person name="Pangilinan J."/>
            <person name="Riley R."/>
            <person name="LaButti K."/>
            <person name="Andreopoulos B."/>
            <person name="Lipzen A."/>
            <person name="Chen C."/>
            <person name="Yan M."/>
            <person name="Daum C."/>
            <person name="Ng V."/>
            <person name="Clum A."/>
            <person name="Steindorff A."/>
            <person name="Ohm R.A."/>
            <person name="Martin F."/>
            <person name="Silar P."/>
            <person name="Natvig D.O."/>
            <person name="Lalanne C."/>
            <person name="Gautier V."/>
            <person name="Ament-Velasquez S.L."/>
            <person name="Kruys A."/>
            <person name="Hutchinson M.I."/>
            <person name="Powell A.J."/>
            <person name="Barry K."/>
            <person name="Miller A.N."/>
            <person name="Grigoriev I.V."/>
            <person name="Debuchy R."/>
            <person name="Gladieux P."/>
            <person name="Hiltunen Thoren M."/>
            <person name="Johannesson H."/>
        </authorList>
    </citation>
    <scope>NUCLEOTIDE SEQUENCE</scope>
    <source>
        <strain evidence="24">CBS 314.62</strain>
    </source>
</reference>
<evidence type="ECO:0000256" key="8">
    <source>
        <dbReference type="ARBA" id="ARBA00022729"/>
    </source>
</evidence>
<dbReference type="PANTHER" id="PTHR13954">
    <property type="entry name" value="IRE1-RELATED"/>
    <property type="match status" value="1"/>
</dbReference>
<dbReference type="GO" id="GO:0070059">
    <property type="term" value="P:intrinsic apoptotic signaling pathway in response to endoplasmic reticulum stress"/>
    <property type="evidence" value="ECO:0007669"/>
    <property type="project" value="TreeGrafter"/>
</dbReference>
<dbReference type="Gene3D" id="3.30.200.20">
    <property type="entry name" value="Phosphorylase Kinase, domain 1"/>
    <property type="match status" value="1"/>
</dbReference>
<dbReference type="InterPro" id="IPR000719">
    <property type="entry name" value="Prot_kinase_dom"/>
</dbReference>
<dbReference type="PANTHER" id="PTHR13954:SF6">
    <property type="entry name" value="NON-SPECIFIC SERINE_THREONINE PROTEIN KINASE"/>
    <property type="match status" value="1"/>
</dbReference>
<dbReference type="SUPFAM" id="SSF56112">
    <property type="entry name" value="Protein kinase-like (PK-like)"/>
    <property type="match status" value="1"/>
</dbReference>
<keyword evidence="4" id="KW-0723">Serine/threonine-protein kinase</keyword>
<dbReference type="SUPFAM" id="SSF50998">
    <property type="entry name" value="Quinoprotein alcohol dehydrogenase-like"/>
    <property type="match status" value="1"/>
</dbReference>
<dbReference type="CDD" id="cd09769">
    <property type="entry name" value="Luminal_IRE1"/>
    <property type="match status" value="1"/>
</dbReference>
<evidence type="ECO:0000256" key="2">
    <source>
        <dbReference type="ARBA" id="ARBA00004479"/>
    </source>
</evidence>
<dbReference type="SMART" id="SM00220">
    <property type="entry name" value="S_TKc"/>
    <property type="match status" value="1"/>
</dbReference>
<comment type="caution">
    <text evidence="24">The sequence shown here is derived from an EMBL/GenBank/DDBJ whole genome shotgun (WGS) entry which is preliminary data.</text>
</comment>
<dbReference type="GO" id="GO:0016787">
    <property type="term" value="F:hydrolase activity"/>
    <property type="evidence" value="ECO:0007669"/>
    <property type="project" value="UniProtKB-KW"/>
</dbReference>
<proteinExistence type="predicted"/>
<dbReference type="GO" id="GO:0004521">
    <property type="term" value="F:RNA endonuclease activity"/>
    <property type="evidence" value="ECO:0007669"/>
    <property type="project" value="InterPro"/>
</dbReference>
<evidence type="ECO:0000256" key="9">
    <source>
        <dbReference type="ARBA" id="ARBA00022741"/>
    </source>
</evidence>
<evidence type="ECO:0000256" key="16">
    <source>
        <dbReference type="ARBA" id="ARBA00023180"/>
    </source>
</evidence>
<dbReference type="PROSITE" id="PS00108">
    <property type="entry name" value="PROTEIN_KINASE_ST"/>
    <property type="match status" value="1"/>
</dbReference>
<dbReference type="Gene3D" id="2.130.10.10">
    <property type="entry name" value="YVTN repeat-like/Quinoprotein amine dehydrogenase"/>
    <property type="match status" value="1"/>
</dbReference>
<dbReference type="InterPro" id="IPR010513">
    <property type="entry name" value="KEN_dom"/>
</dbReference>
<reference evidence="24" key="2">
    <citation type="submission" date="2023-06" db="EMBL/GenBank/DDBJ databases">
        <authorList>
            <consortium name="Lawrence Berkeley National Laboratory"/>
            <person name="Haridas S."/>
            <person name="Hensen N."/>
            <person name="Bonometti L."/>
            <person name="Westerberg I."/>
            <person name="Brannstrom I.O."/>
            <person name="Guillou S."/>
            <person name="Cros-Aarteil S."/>
            <person name="Calhoun S."/>
            <person name="Kuo A."/>
            <person name="Mondo S."/>
            <person name="Pangilinan J."/>
            <person name="Riley R."/>
            <person name="Labutti K."/>
            <person name="Andreopoulos B."/>
            <person name="Lipzen A."/>
            <person name="Chen C."/>
            <person name="Yanf M."/>
            <person name="Daum C."/>
            <person name="Ng V."/>
            <person name="Clum A."/>
            <person name="Steindorff A."/>
            <person name="Ohm R."/>
            <person name="Martin F."/>
            <person name="Silar P."/>
            <person name="Natvig D."/>
            <person name="Lalanne C."/>
            <person name="Gautier V."/>
            <person name="Ament-Velasquez S.L."/>
            <person name="Kruys A."/>
            <person name="Hutchinson M.I."/>
            <person name="Powell A.J."/>
            <person name="Barry K."/>
            <person name="Miller A.N."/>
            <person name="Grigoriev I.V."/>
            <person name="Debuchy R."/>
            <person name="Gladieux P."/>
            <person name="Thoren M.H."/>
            <person name="Johannesson H."/>
        </authorList>
    </citation>
    <scope>NUCLEOTIDE SEQUENCE</scope>
    <source>
        <strain evidence="24">CBS 314.62</strain>
    </source>
</reference>
<keyword evidence="16" id="KW-0325">Glycoprotein</keyword>
<feature type="signal peptide" evidence="21">
    <location>
        <begin position="1"/>
        <end position="36"/>
    </location>
</feature>
<evidence type="ECO:0000256" key="7">
    <source>
        <dbReference type="ARBA" id="ARBA00022723"/>
    </source>
</evidence>
<accession>A0AAE0XD59</accession>
<keyword evidence="6" id="KW-0812">Transmembrane</keyword>
<evidence type="ECO:0000256" key="4">
    <source>
        <dbReference type="ARBA" id="ARBA00022527"/>
    </source>
</evidence>
<feature type="region of interest" description="Disordered" evidence="20">
    <location>
        <begin position="964"/>
        <end position="994"/>
    </location>
</feature>
<dbReference type="EC" id="2.7.11.1" evidence="3"/>
<dbReference type="GO" id="GO:0051082">
    <property type="term" value="F:unfolded protein binding"/>
    <property type="evidence" value="ECO:0007669"/>
    <property type="project" value="TreeGrafter"/>
</dbReference>
<evidence type="ECO:0000256" key="12">
    <source>
        <dbReference type="ARBA" id="ARBA00022840"/>
    </source>
</evidence>
<keyword evidence="10" id="KW-0418">Kinase</keyword>
<dbReference type="GO" id="GO:0004674">
    <property type="term" value="F:protein serine/threonine kinase activity"/>
    <property type="evidence" value="ECO:0007669"/>
    <property type="project" value="UniProtKB-KW"/>
</dbReference>
<evidence type="ECO:0000256" key="10">
    <source>
        <dbReference type="ARBA" id="ARBA00022777"/>
    </source>
</evidence>
<dbReference type="InterPro" id="IPR017441">
    <property type="entry name" value="Protein_kinase_ATP_BS"/>
</dbReference>
<evidence type="ECO:0000256" key="5">
    <source>
        <dbReference type="ARBA" id="ARBA00022679"/>
    </source>
</evidence>